<evidence type="ECO:0000313" key="1">
    <source>
        <dbReference type="EMBL" id="KKL13131.1"/>
    </source>
</evidence>
<gene>
    <name evidence="1" type="ORF">LCGC14_2528840</name>
</gene>
<protein>
    <submittedName>
        <fullName evidence="1">Uncharacterized protein</fullName>
    </submittedName>
</protein>
<accession>A0A0F9D5R0</accession>
<comment type="caution">
    <text evidence="1">The sequence shown here is derived from an EMBL/GenBank/DDBJ whole genome shotgun (WGS) entry which is preliminary data.</text>
</comment>
<dbReference type="EMBL" id="LAZR01040986">
    <property type="protein sequence ID" value="KKL13131.1"/>
    <property type="molecule type" value="Genomic_DNA"/>
</dbReference>
<sequence length="83" mass="9419">MPKWQSAPPADQPGFSLRILRTPTNKPIVAYVTSTDVIGCITHFARNRTIPCEGQDNCTWCEEGFSWRWHGYLAALLTDTLEH</sequence>
<feature type="non-terminal residue" evidence="1">
    <location>
        <position position="83"/>
    </location>
</feature>
<reference evidence="1" key="1">
    <citation type="journal article" date="2015" name="Nature">
        <title>Complex archaea that bridge the gap between prokaryotes and eukaryotes.</title>
        <authorList>
            <person name="Spang A."/>
            <person name="Saw J.H."/>
            <person name="Jorgensen S.L."/>
            <person name="Zaremba-Niedzwiedzka K."/>
            <person name="Martijn J."/>
            <person name="Lind A.E."/>
            <person name="van Eijk R."/>
            <person name="Schleper C."/>
            <person name="Guy L."/>
            <person name="Ettema T.J."/>
        </authorList>
    </citation>
    <scope>NUCLEOTIDE SEQUENCE</scope>
</reference>
<name>A0A0F9D5R0_9ZZZZ</name>
<dbReference type="AlphaFoldDB" id="A0A0F9D5R0"/>
<proteinExistence type="predicted"/>
<organism evidence="1">
    <name type="scientific">marine sediment metagenome</name>
    <dbReference type="NCBI Taxonomy" id="412755"/>
    <lineage>
        <taxon>unclassified sequences</taxon>
        <taxon>metagenomes</taxon>
        <taxon>ecological metagenomes</taxon>
    </lineage>
</organism>